<keyword evidence="2" id="KW-1185">Reference proteome</keyword>
<comment type="caution">
    <text evidence="1">The sequence shown here is derived from an EMBL/GenBank/DDBJ whole genome shotgun (WGS) entry which is preliminary data.</text>
</comment>
<dbReference type="EMBL" id="CAJJDO010000101">
    <property type="protein sequence ID" value="CAD8192427.1"/>
    <property type="molecule type" value="Genomic_DNA"/>
</dbReference>
<dbReference type="AlphaFoldDB" id="A0A8S1WUH5"/>
<sequence>MNCTYHIRNQISCICLAPHKCLFQRKLCAQCLQEHEIDVKHAVPINIFKKMVLNKLKEYKLDETSELNKQRMNLKSMLSQTESMLKKIWEKLQESIKQIYDIIEMQNKLYSNIINENTNIFESSYTYLEKLIKILEGTTLKNWNDQRNSYLIKLQKVSDWWGKEIKVFNEKMKKQIKDIMQSNKNQPVQKQEQQQCFESITILNSLTFSEKYKYPSCQVSENGKLFYNQSLFFSCLCDQVIPTQGIVRFGYLIHDVINNQTMVGIGAREMISKCGYINIQDSGKGAYLIMSSGYCFSHDQQEKYHNQIPFTFTKNDIIIIEVEIKIKYVKWIKKSTNQSFLLDIDPNYEYYPCINGPGKVEILTVLS</sequence>
<name>A0A8S1WUH5_9CILI</name>
<reference evidence="1" key="1">
    <citation type="submission" date="2021-01" db="EMBL/GenBank/DDBJ databases">
        <authorList>
            <consortium name="Genoscope - CEA"/>
            <person name="William W."/>
        </authorList>
    </citation>
    <scope>NUCLEOTIDE SEQUENCE</scope>
</reference>
<evidence type="ECO:0000313" key="2">
    <source>
        <dbReference type="Proteomes" id="UP000689195"/>
    </source>
</evidence>
<dbReference type="OrthoDB" id="316464at2759"/>
<protein>
    <submittedName>
        <fullName evidence="1">Uncharacterized protein</fullName>
    </submittedName>
</protein>
<dbReference type="Proteomes" id="UP000689195">
    <property type="component" value="Unassembled WGS sequence"/>
</dbReference>
<proteinExistence type="predicted"/>
<evidence type="ECO:0000313" key="1">
    <source>
        <dbReference type="EMBL" id="CAD8192427.1"/>
    </source>
</evidence>
<accession>A0A8S1WUH5</accession>
<gene>
    <name evidence="1" type="ORF">PPENT_87.1.T1010150</name>
</gene>
<organism evidence="1 2">
    <name type="scientific">Paramecium pentaurelia</name>
    <dbReference type="NCBI Taxonomy" id="43138"/>
    <lineage>
        <taxon>Eukaryota</taxon>
        <taxon>Sar</taxon>
        <taxon>Alveolata</taxon>
        <taxon>Ciliophora</taxon>
        <taxon>Intramacronucleata</taxon>
        <taxon>Oligohymenophorea</taxon>
        <taxon>Peniculida</taxon>
        <taxon>Parameciidae</taxon>
        <taxon>Paramecium</taxon>
    </lineage>
</organism>